<dbReference type="VEuPathDB" id="FungiDB:GMDG_02995"/>
<gene>
    <name evidence="5" type="primary">URH1</name>
    <name evidence="5" type="ORF">VC83_08059</name>
</gene>
<dbReference type="Gene3D" id="3.90.245.10">
    <property type="entry name" value="Ribonucleoside hydrolase-like"/>
    <property type="match status" value="1"/>
</dbReference>
<feature type="domain" description="Inosine/uridine-preferring nucleoside hydrolase" evidence="4">
    <location>
        <begin position="9"/>
        <end position="356"/>
    </location>
</feature>
<dbReference type="InterPro" id="IPR023186">
    <property type="entry name" value="IUNH"/>
</dbReference>
<dbReference type="eggNOG" id="KOG2938">
    <property type="taxonomic scope" value="Eukaryota"/>
</dbReference>
<keyword evidence="3" id="KW-0326">Glycosidase</keyword>
<dbReference type="InterPro" id="IPR001910">
    <property type="entry name" value="Inosine/uridine_hydrolase_dom"/>
</dbReference>
<dbReference type="GO" id="GO:0006152">
    <property type="term" value="P:purine nucleoside catabolic process"/>
    <property type="evidence" value="ECO:0007669"/>
    <property type="project" value="TreeGrafter"/>
</dbReference>
<proteinExistence type="inferred from homology"/>
<dbReference type="SUPFAM" id="SSF53590">
    <property type="entry name" value="Nucleoside hydrolase"/>
    <property type="match status" value="1"/>
</dbReference>
<accession>A0A177A0S8</accession>
<dbReference type="RefSeq" id="XP_024321174.1">
    <property type="nucleotide sequence ID" value="XM_024471620.1"/>
</dbReference>
<protein>
    <submittedName>
        <fullName evidence="5">Uridine nucleosidase 1</fullName>
    </submittedName>
</protein>
<dbReference type="AlphaFoldDB" id="A0A177A0S8"/>
<evidence type="ECO:0000256" key="2">
    <source>
        <dbReference type="ARBA" id="ARBA00022801"/>
    </source>
</evidence>
<dbReference type="InterPro" id="IPR036452">
    <property type="entry name" value="Ribo_hydro-like"/>
</dbReference>
<evidence type="ECO:0000256" key="1">
    <source>
        <dbReference type="ARBA" id="ARBA00009176"/>
    </source>
</evidence>
<dbReference type="GO" id="GO:0005829">
    <property type="term" value="C:cytosol"/>
    <property type="evidence" value="ECO:0007669"/>
    <property type="project" value="TreeGrafter"/>
</dbReference>
<dbReference type="EMBL" id="KV441406">
    <property type="protein sequence ID" value="OAF55875.1"/>
    <property type="molecule type" value="Genomic_DNA"/>
</dbReference>
<evidence type="ECO:0000256" key="3">
    <source>
        <dbReference type="ARBA" id="ARBA00023295"/>
    </source>
</evidence>
<dbReference type="Pfam" id="PF01156">
    <property type="entry name" value="IU_nuc_hydro"/>
    <property type="match status" value="1"/>
</dbReference>
<keyword evidence="2" id="KW-0378">Hydrolase</keyword>
<dbReference type="PANTHER" id="PTHR12304:SF4">
    <property type="entry name" value="URIDINE NUCLEOSIDASE"/>
    <property type="match status" value="1"/>
</dbReference>
<name>A0A177A0S8_9PEZI</name>
<comment type="similarity">
    <text evidence="1">Belongs to the IUNH family.</text>
</comment>
<dbReference type="CDD" id="cd02651">
    <property type="entry name" value="nuc_hydro_IU_UC_XIUA"/>
    <property type="match status" value="1"/>
</dbReference>
<evidence type="ECO:0000259" key="4">
    <source>
        <dbReference type="Pfam" id="PF01156"/>
    </source>
</evidence>
<dbReference type="PANTHER" id="PTHR12304">
    <property type="entry name" value="INOSINE-URIDINE PREFERRING NUCLEOSIDE HYDROLASE"/>
    <property type="match status" value="1"/>
</dbReference>
<reference evidence="5" key="1">
    <citation type="submission" date="2016-03" db="EMBL/GenBank/DDBJ databases">
        <title>Updated assembly of Pseudogymnoascus destructans, the fungus causing white-nose syndrome of bats.</title>
        <authorList>
            <person name="Palmer J.M."/>
            <person name="Drees K.P."/>
            <person name="Foster J.T."/>
            <person name="Lindner D.L."/>
        </authorList>
    </citation>
    <scope>NUCLEOTIDE SEQUENCE [LARGE SCALE GENOMIC DNA]</scope>
    <source>
        <strain evidence="5">20631-21</strain>
    </source>
</reference>
<organism evidence="5">
    <name type="scientific">Pseudogymnoascus destructans</name>
    <dbReference type="NCBI Taxonomy" id="655981"/>
    <lineage>
        <taxon>Eukaryota</taxon>
        <taxon>Fungi</taxon>
        <taxon>Dikarya</taxon>
        <taxon>Ascomycota</taxon>
        <taxon>Pezizomycotina</taxon>
        <taxon>Leotiomycetes</taxon>
        <taxon>Thelebolales</taxon>
        <taxon>Thelebolaceae</taxon>
        <taxon>Pseudogymnoascus</taxon>
    </lineage>
</organism>
<evidence type="ECO:0000313" key="5">
    <source>
        <dbReference type="EMBL" id="OAF55875.1"/>
    </source>
</evidence>
<dbReference type="Proteomes" id="UP000077154">
    <property type="component" value="Unassembled WGS sequence"/>
</dbReference>
<dbReference type="GeneID" id="36291102"/>
<sequence>MASTNKIPIWLDCDPGHDDAFAILLAAHHPAVGLLGLSTVHGNASLDKTTANAGSVLTAIGKPDIPVYRGASKPLVRPAVHADAIHGESGLAGTDLLPTPAGPADLSIEAVDAMAKAILATPPNTCWLVATGTLTNVAGLVMKYPAVVGHLKGLSIMGGAIGGGFTAAPMGKVGSTERYGNWTPYAEFNIVVDPEAAVTIFDLPELAAKTTLIPLDVSHQVLANKEVIKLLHYGKKDTPSNDTKPSILRTMLVELLCFFAETYDKVFGLSEGPPLHDPIAVAAMFEGTEYAIPLYDHEEGQQGRRERFNVKVITEGTHAEALDGKTETGRTIATLLPPGQEGVKIPRSLDVQNFWKVIEDCLEKADAINAPAKN</sequence>
<dbReference type="GO" id="GO:0008477">
    <property type="term" value="F:purine nucleosidase activity"/>
    <property type="evidence" value="ECO:0007669"/>
    <property type="project" value="TreeGrafter"/>
</dbReference>
<dbReference type="OrthoDB" id="432381at2759"/>